<organism evidence="1 2">
    <name type="scientific">Actinomadura rugatobispora</name>
    <dbReference type="NCBI Taxonomy" id="1994"/>
    <lineage>
        <taxon>Bacteria</taxon>
        <taxon>Bacillati</taxon>
        <taxon>Actinomycetota</taxon>
        <taxon>Actinomycetes</taxon>
        <taxon>Streptosporangiales</taxon>
        <taxon>Thermomonosporaceae</taxon>
        <taxon>Actinomadura</taxon>
    </lineage>
</organism>
<dbReference type="InterPro" id="IPR036894">
    <property type="entry name" value="YbaB-like_sf"/>
</dbReference>
<dbReference type="EMBL" id="JBHSON010000081">
    <property type="protein sequence ID" value="MFC5752126.1"/>
    <property type="molecule type" value="Genomic_DNA"/>
</dbReference>
<dbReference type="Proteomes" id="UP001596074">
    <property type="component" value="Unassembled WGS sequence"/>
</dbReference>
<proteinExistence type="predicted"/>
<sequence length="102" mass="11267">MEDLATAMARSDAEVSALRDYVEALDDLEDEAAELHWVQDIKPGLGQVKVDGRGRVVAVELDIHTVRLSDRSLLAERVLQAFNAANARRVADLAERAAVKIW</sequence>
<accession>A0ABW1AAD2</accession>
<gene>
    <name evidence="1" type="ORF">ACFPZN_41505</name>
</gene>
<name>A0ABW1AAD2_9ACTN</name>
<comment type="caution">
    <text evidence="1">The sequence shown here is derived from an EMBL/GenBank/DDBJ whole genome shotgun (WGS) entry which is preliminary data.</text>
</comment>
<dbReference type="Pfam" id="PF02575">
    <property type="entry name" value="YbaB_DNA_bd"/>
    <property type="match status" value="1"/>
</dbReference>
<dbReference type="SUPFAM" id="SSF82607">
    <property type="entry name" value="YbaB-like"/>
    <property type="match status" value="1"/>
</dbReference>
<keyword evidence="2" id="KW-1185">Reference proteome</keyword>
<dbReference type="Gene3D" id="3.30.1310.10">
    <property type="entry name" value="Nucleoid-associated protein YbaB-like domain"/>
    <property type="match status" value="1"/>
</dbReference>
<evidence type="ECO:0000313" key="1">
    <source>
        <dbReference type="EMBL" id="MFC5752126.1"/>
    </source>
</evidence>
<evidence type="ECO:0000313" key="2">
    <source>
        <dbReference type="Proteomes" id="UP001596074"/>
    </source>
</evidence>
<dbReference type="InterPro" id="IPR004401">
    <property type="entry name" value="YbaB/EbfC"/>
</dbReference>
<protein>
    <submittedName>
        <fullName evidence="1">YbaB/EbfC family nucleoid-associated protein</fullName>
    </submittedName>
</protein>
<reference evidence="2" key="1">
    <citation type="journal article" date="2019" name="Int. J. Syst. Evol. Microbiol.">
        <title>The Global Catalogue of Microorganisms (GCM) 10K type strain sequencing project: providing services to taxonomists for standard genome sequencing and annotation.</title>
        <authorList>
            <consortium name="The Broad Institute Genomics Platform"/>
            <consortium name="The Broad Institute Genome Sequencing Center for Infectious Disease"/>
            <person name="Wu L."/>
            <person name="Ma J."/>
        </authorList>
    </citation>
    <scope>NUCLEOTIDE SEQUENCE [LARGE SCALE GENOMIC DNA]</scope>
    <source>
        <strain evidence="2">KCTC 42087</strain>
    </source>
</reference>
<dbReference type="RefSeq" id="WP_378288084.1">
    <property type="nucleotide sequence ID" value="NZ_JBHSON010000081.1"/>
</dbReference>